<gene>
    <name evidence="3" type="ORF">PPTG_21181</name>
</gene>
<evidence type="ECO:0000256" key="1">
    <source>
        <dbReference type="SAM" id="MobiDB-lite"/>
    </source>
</evidence>
<reference evidence="4" key="1">
    <citation type="submission" date="2011-12" db="EMBL/GenBank/DDBJ databases">
        <authorList>
            <consortium name="The Broad Institute Genome Sequencing Platform"/>
            <person name="Russ C."/>
            <person name="Tyler B."/>
            <person name="Panabieres F."/>
            <person name="Shan W."/>
            <person name="Tripathy S."/>
            <person name="Grunwald N."/>
            <person name="Machado M."/>
            <person name="Young S.K."/>
            <person name="Zeng Q."/>
            <person name="Gargeya S."/>
            <person name="Fitzgerald M."/>
            <person name="Haas B."/>
            <person name="Abouelleil A."/>
            <person name="Alvarado L."/>
            <person name="Arachchi H.M."/>
            <person name="Berlin A."/>
            <person name="Chapman S.B."/>
            <person name="Gearin G."/>
            <person name="Goldberg J."/>
            <person name="Griggs A."/>
            <person name="Gujja S."/>
            <person name="Hansen M."/>
            <person name="Heiman D."/>
            <person name="Howarth C."/>
            <person name="Larimer J."/>
            <person name="Lui A."/>
            <person name="MacDonald P.J.P."/>
            <person name="McCowen C."/>
            <person name="Montmayeur A."/>
            <person name="Murphy C."/>
            <person name="Neiman D."/>
            <person name="Pearson M."/>
            <person name="Priest M."/>
            <person name="Roberts A."/>
            <person name="Saif S."/>
            <person name="Shea T."/>
            <person name="Sisk P."/>
            <person name="Stolte C."/>
            <person name="Sykes S."/>
            <person name="Wortman J."/>
            <person name="Nusbaum C."/>
            <person name="Birren B."/>
        </authorList>
    </citation>
    <scope>NUCLEOTIDE SEQUENCE [LARGE SCALE GENOMIC DNA]</scope>
    <source>
        <strain evidence="4">INRA-310</strain>
    </source>
</reference>
<dbReference type="PANTHER" id="PTHR37784:SF2">
    <property type="entry name" value="HIGH-OSMOLARITY-INDUCED TRANSCRIPTION PROTEIN 1"/>
    <property type="match status" value="1"/>
</dbReference>
<dbReference type="RefSeq" id="XP_008894682.1">
    <property type="nucleotide sequence ID" value="XM_008896434.1"/>
</dbReference>
<dbReference type="Pfam" id="PF12550">
    <property type="entry name" value="GCR1_C"/>
    <property type="match status" value="1"/>
</dbReference>
<protein>
    <recommendedName>
        <fullName evidence="2">Transcription activator GCR1-like domain-containing protein</fullName>
    </recommendedName>
</protein>
<accession>W2R572</accession>
<dbReference type="GO" id="GO:0060963">
    <property type="term" value="P:positive regulation of ribosomal protein gene transcription by RNA polymerase II"/>
    <property type="evidence" value="ECO:0007669"/>
    <property type="project" value="TreeGrafter"/>
</dbReference>
<evidence type="ECO:0000313" key="3">
    <source>
        <dbReference type="EMBL" id="ETN19849.1"/>
    </source>
</evidence>
<name>W2R572_PHYN3</name>
<proteinExistence type="predicted"/>
<organism evidence="3 4">
    <name type="scientific">Phytophthora nicotianae (strain INRA-310)</name>
    <name type="common">Phytophthora parasitica</name>
    <dbReference type="NCBI Taxonomy" id="761204"/>
    <lineage>
        <taxon>Eukaryota</taxon>
        <taxon>Sar</taxon>
        <taxon>Stramenopiles</taxon>
        <taxon>Oomycota</taxon>
        <taxon>Peronosporomycetes</taxon>
        <taxon>Peronosporales</taxon>
        <taxon>Peronosporaceae</taxon>
        <taxon>Phytophthora</taxon>
    </lineage>
</organism>
<dbReference type="OrthoDB" id="428577at2759"/>
<dbReference type="InterPro" id="IPR052146">
    <property type="entry name" value="HOT1"/>
</dbReference>
<feature type="domain" description="Transcription activator GCR1-like" evidence="2">
    <location>
        <begin position="1"/>
        <end position="55"/>
    </location>
</feature>
<dbReference type="InterPro" id="IPR022210">
    <property type="entry name" value="TF_GCR1-like"/>
</dbReference>
<dbReference type="GO" id="GO:0000978">
    <property type="term" value="F:RNA polymerase II cis-regulatory region sequence-specific DNA binding"/>
    <property type="evidence" value="ECO:0007669"/>
    <property type="project" value="TreeGrafter"/>
</dbReference>
<sequence length="147" mass="16992">MSRGVSTVRELWTEWHVGLSNRPSIESLEKKYGRKWRLSSKESKFYSRRHCVIKRFCVAQTERAAAMRPLMLGFAVSAPTDRRRLQVVWIVAVASQQTAVTTPDLEKIAKGAKWTERKYARTRGDTKDGSVRWVRNDKGDEIRRGPK</sequence>
<reference evidence="3 4" key="2">
    <citation type="submission" date="2013-11" db="EMBL/GenBank/DDBJ databases">
        <title>The Genome Sequence of Phytophthora parasitica INRA-310.</title>
        <authorList>
            <consortium name="The Broad Institute Genomics Platform"/>
            <person name="Russ C."/>
            <person name="Tyler B."/>
            <person name="Panabieres F."/>
            <person name="Shan W."/>
            <person name="Tripathy S."/>
            <person name="Grunwald N."/>
            <person name="Machado M."/>
            <person name="Johnson C.S."/>
            <person name="Arredondo F."/>
            <person name="Hong C."/>
            <person name="Coffey M."/>
            <person name="Young S.K."/>
            <person name="Zeng Q."/>
            <person name="Gargeya S."/>
            <person name="Fitzgerald M."/>
            <person name="Abouelleil A."/>
            <person name="Alvarado L."/>
            <person name="Chapman S.B."/>
            <person name="Gainer-Dewar J."/>
            <person name="Goldberg J."/>
            <person name="Griggs A."/>
            <person name="Gujja S."/>
            <person name="Hansen M."/>
            <person name="Howarth C."/>
            <person name="Imamovic A."/>
            <person name="Ireland A."/>
            <person name="Larimer J."/>
            <person name="McCowan C."/>
            <person name="Murphy C."/>
            <person name="Pearson M."/>
            <person name="Poon T.W."/>
            <person name="Priest M."/>
            <person name="Roberts A."/>
            <person name="Saif S."/>
            <person name="Shea T."/>
            <person name="Sykes S."/>
            <person name="Wortman J."/>
            <person name="Nusbaum C."/>
            <person name="Birren B."/>
        </authorList>
    </citation>
    <scope>NUCLEOTIDE SEQUENCE [LARGE SCALE GENOMIC DNA]</scope>
    <source>
        <strain evidence="3 4">INRA-310</strain>
    </source>
</reference>
<dbReference type="AlphaFoldDB" id="W2R572"/>
<evidence type="ECO:0000313" key="4">
    <source>
        <dbReference type="Proteomes" id="UP000018817"/>
    </source>
</evidence>
<dbReference type="GeneID" id="20189780"/>
<feature type="region of interest" description="Disordered" evidence="1">
    <location>
        <begin position="120"/>
        <end position="147"/>
    </location>
</feature>
<dbReference type="EMBL" id="KI669564">
    <property type="protein sequence ID" value="ETN19849.1"/>
    <property type="molecule type" value="Genomic_DNA"/>
</dbReference>
<dbReference type="VEuPathDB" id="FungiDB:PPTG_21181"/>
<evidence type="ECO:0000259" key="2">
    <source>
        <dbReference type="Pfam" id="PF12550"/>
    </source>
</evidence>
<dbReference type="GO" id="GO:0000981">
    <property type="term" value="F:DNA-binding transcription factor activity, RNA polymerase II-specific"/>
    <property type="evidence" value="ECO:0007669"/>
    <property type="project" value="TreeGrafter"/>
</dbReference>
<dbReference type="Proteomes" id="UP000018817">
    <property type="component" value="Unassembled WGS sequence"/>
</dbReference>
<dbReference type="PANTHER" id="PTHR37784">
    <property type="entry name" value="PROTEIN MSN1"/>
    <property type="match status" value="1"/>
</dbReference>